<dbReference type="Gene3D" id="3.40.50.10660">
    <property type="entry name" value="PrpR receptor domain-like"/>
    <property type="match status" value="1"/>
</dbReference>
<dbReference type="SUPFAM" id="SSF159800">
    <property type="entry name" value="PrpR receptor domain-like"/>
    <property type="match status" value="1"/>
</dbReference>
<dbReference type="SMART" id="SM00382">
    <property type="entry name" value="AAA"/>
    <property type="match status" value="1"/>
</dbReference>
<dbReference type="InterPro" id="IPR027417">
    <property type="entry name" value="P-loop_NTPase"/>
</dbReference>
<dbReference type="EMBL" id="CP022437">
    <property type="protein sequence ID" value="ASN06405.1"/>
    <property type="molecule type" value="Genomic_DNA"/>
</dbReference>
<proteinExistence type="predicted"/>
<name>A0A221MFK2_9BACI</name>
<evidence type="ECO:0000313" key="5">
    <source>
        <dbReference type="Proteomes" id="UP000204391"/>
    </source>
</evidence>
<dbReference type="FunFam" id="3.40.50.300:FF:000006">
    <property type="entry name" value="DNA-binding transcriptional regulator NtrC"/>
    <property type="match status" value="1"/>
</dbReference>
<dbReference type="GO" id="GO:0016301">
    <property type="term" value="F:kinase activity"/>
    <property type="evidence" value="ECO:0007669"/>
    <property type="project" value="UniProtKB-KW"/>
</dbReference>
<dbReference type="PROSITE" id="PS00675">
    <property type="entry name" value="SIGMA54_INTERACT_1"/>
    <property type="match status" value="1"/>
</dbReference>
<dbReference type="GO" id="GO:0006355">
    <property type="term" value="P:regulation of DNA-templated transcription"/>
    <property type="evidence" value="ECO:0007669"/>
    <property type="project" value="InterPro"/>
</dbReference>
<dbReference type="InterPro" id="IPR010524">
    <property type="entry name" value="Sig_transdc_resp-reg_PrpR_N"/>
</dbReference>
<dbReference type="PANTHER" id="PTHR32071">
    <property type="entry name" value="TRANSCRIPTIONAL REGULATORY PROTEIN"/>
    <property type="match status" value="1"/>
</dbReference>
<dbReference type="Pfam" id="PF25601">
    <property type="entry name" value="AAA_lid_14"/>
    <property type="match status" value="1"/>
</dbReference>
<keyword evidence="4" id="KW-0418">Kinase</keyword>
<dbReference type="PANTHER" id="PTHR32071:SF81">
    <property type="entry name" value="PROPIONATE CATABOLISM OPERON REGULATORY PROTEIN"/>
    <property type="match status" value="1"/>
</dbReference>
<gene>
    <name evidence="4" type="ORF">CFK40_15960</name>
</gene>
<dbReference type="Gene3D" id="3.40.50.2300">
    <property type="match status" value="1"/>
</dbReference>
<dbReference type="KEGG" id="vne:CFK40_15960"/>
<protein>
    <submittedName>
        <fullName evidence="4">Histidine kinase</fullName>
    </submittedName>
</protein>
<evidence type="ECO:0000256" key="1">
    <source>
        <dbReference type="ARBA" id="ARBA00022741"/>
    </source>
</evidence>
<sequence length="639" mass="73683">MGRKIFFFGGIMMDNIYVIAPFDLTKEQIHLMEEQMIDRPYKVTFIETLFPYEKTLQKIPASASVIVSRGGLGEYLHTEAQIPYVHIPVTPYDLLRAVAQVYVKGYRKIVVLMFHQIINDAEAFSLDFKDATVQVLSYNHLKDLNQVLQDLIKTEQVDVIIGDRRAVLSADQYSLDTRLIKSGQEALQLALEQAIRTIELKYQEQSKIKELELILHSMQQAVIVVDGKNKIKTYNEKAKAIFPRLIQSNAYRKVVSNETLIHHIDNQEDYRNILVEVESQKVLATTLITRTNGLNAGAIQMFEKLDDIQQLELKIRKEVFKKGLIAKHTFSDIITVNEEMKSLIQTAAVYARSEGTVLIYGETGTGKELFAQSIHNASHRQKNPFVSLNCGSLSESLLESELFGYEEGSFTGAKRGGQAGLLELAHEGTLFLDEINEMSRAFQTKMLRVLQEQEVRRVGGKRNIPVDVRIICASNVLIENLIEQGEFKEDFFYRISTLPLDILPLRNRKDDIIPLALHFLKTEMDRENRYLTWQDTSPFSPLLFYPWLGNTRELQNIIRRIVITYPHNEITKDGVEQFFKTSLRKRKKEILIPVLDSYKDMEKELWKKLFHQFTGTKEEFCQKYNISSTTLWRKISNGK</sequence>
<feature type="domain" description="Sigma-54 factor interaction" evidence="3">
    <location>
        <begin position="333"/>
        <end position="563"/>
    </location>
</feature>
<dbReference type="InterPro" id="IPR058031">
    <property type="entry name" value="AAA_lid_NorR"/>
</dbReference>
<evidence type="ECO:0000259" key="3">
    <source>
        <dbReference type="PROSITE" id="PS50045"/>
    </source>
</evidence>
<evidence type="ECO:0000313" key="4">
    <source>
        <dbReference type="EMBL" id="ASN06405.1"/>
    </source>
</evidence>
<dbReference type="Pfam" id="PF06506">
    <property type="entry name" value="PrpR_N"/>
    <property type="match status" value="1"/>
</dbReference>
<dbReference type="Proteomes" id="UP000204391">
    <property type="component" value="Chromosome"/>
</dbReference>
<dbReference type="Pfam" id="PF00158">
    <property type="entry name" value="Sigma54_activat"/>
    <property type="match status" value="1"/>
</dbReference>
<keyword evidence="4" id="KW-0808">Transferase</keyword>
<dbReference type="InterPro" id="IPR025943">
    <property type="entry name" value="Sigma_54_int_dom_ATP-bd_2"/>
</dbReference>
<dbReference type="InterPro" id="IPR025662">
    <property type="entry name" value="Sigma_54_int_dom_ATP-bd_1"/>
</dbReference>
<dbReference type="GO" id="GO:0003677">
    <property type="term" value="F:DNA binding"/>
    <property type="evidence" value="ECO:0007669"/>
    <property type="project" value="InterPro"/>
</dbReference>
<dbReference type="PROSITE" id="PS00676">
    <property type="entry name" value="SIGMA54_INTERACT_2"/>
    <property type="match status" value="1"/>
</dbReference>
<keyword evidence="5" id="KW-1185">Reference proteome</keyword>
<dbReference type="InterPro" id="IPR003593">
    <property type="entry name" value="AAA+_ATPase"/>
</dbReference>
<dbReference type="Gene3D" id="3.40.50.300">
    <property type="entry name" value="P-loop containing nucleotide triphosphate hydrolases"/>
    <property type="match status" value="1"/>
</dbReference>
<dbReference type="SUPFAM" id="SSF52540">
    <property type="entry name" value="P-loop containing nucleoside triphosphate hydrolases"/>
    <property type="match status" value="1"/>
</dbReference>
<dbReference type="GO" id="GO:0005524">
    <property type="term" value="F:ATP binding"/>
    <property type="evidence" value="ECO:0007669"/>
    <property type="project" value="UniProtKB-KW"/>
</dbReference>
<dbReference type="PROSITE" id="PS50045">
    <property type="entry name" value="SIGMA54_INTERACT_4"/>
    <property type="match status" value="1"/>
</dbReference>
<dbReference type="Gene3D" id="1.10.8.60">
    <property type="match status" value="1"/>
</dbReference>
<reference evidence="4 5" key="1">
    <citation type="journal article" date="2003" name="Int. J. Syst. Evol. Microbiol.">
        <title>Virgibacillus carmonensis sp. nov., Virgibacillus necropolis sp. nov. and Virgibacillus picturae sp. nov., three novel species isolated from deteriorated mural paintings, transfer of the species of the genus salibacillus to Virgibacillus, as Virgibacillus marismortui comb. nov. and Virgibacillus salexigens comb. nov., and emended description of the genus Virgibacillus.</title>
        <authorList>
            <person name="Heyrman J."/>
            <person name="Logan N.A."/>
            <person name="Busse H.J."/>
            <person name="Balcaen A."/>
            <person name="Lebbe L."/>
            <person name="Rodriguez-Diaz M."/>
            <person name="Swings J."/>
            <person name="De Vos P."/>
        </authorList>
    </citation>
    <scope>NUCLEOTIDE SEQUENCE [LARGE SCALE GENOMIC DNA]</scope>
    <source>
        <strain evidence="4 5">LMG 19488</strain>
    </source>
</reference>
<dbReference type="GO" id="GO:0000156">
    <property type="term" value="F:phosphorelay response regulator activity"/>
    <property type="evidence" value="ECO:0007669"/>
    <property type="project" value="InterPro"/>
</dbReference>
<dbReference type="CDD" id="cd00009">
    <property type="entry name" value="AAA"/>
    <property type="match status" value="1"/>
</dbReference>
<evidence type="ECO:0000256" key="2">
    <source>
        <dbReference type="ARBA" id="ARBA00022840"/>
    </source>
</evidence>
<keyword evidence="1" id="KW-0547">Nucleotide-binding</keyword>
<dbReference type="InterPro" id="IPR002078">
    <property type="entry name" value="Sigma_54_int"/>
</dbReference>
<organism evidence="4 5">
    <name type="scientific">Virgibacillus necropolis</name>
    <dbReference type="NCBI Taxonomy" id="163877"/>
    <lineage>
        <taxon>Bacteria</taxon>
        <taxon>Bacillati</taxon>
        <taxon>Bacillota</taxon>
        <taxon>Bacilli</taxon>
        <taxon>Bacillales</taxon>
        <taxon>Bacillaceae</taxon>
        <taxon>Virgibacillus</taxon>
    </lineage>
</organism>
<dbReference type="AlphaFoldDB" id="A0A221MFK2"/>
<keyword evidence="2" id="KW-0067">ATP-binding</keyword>
<accession>A0A221MFK2</accession>